<dbReference type="EMBL" id="CP030117">
    <property type="protein sequence ID" value="AWX59059.1"/>
    <property type="molecule type" value="Genomic_DNA"/>
</dbReference>
<proteinExistence type="predicted"/>
<dbReference type="Proteomes" id="UP000036061">
    <property type="component" value="Chromosome"/>
</dbReference>
<gene>
    <name evidence="1" type="ORF">AB432_030195</name>
</gene>
<protein>
    <submittedName>
        <fullName evidence="1">Uncharacterized protein</fullName>
    </submittedName>
</protein>
<reference evidence="1 2" key="1">
    <citation type="journal article" date="2015" name="Genome Announc.">
        <title>Draft Genome Sequence of Brevibacillus brevis DZQ7, a Plant Growth-Promoting Rhizobacterium with Broad-Spectrum Antimicrobial Activity.</title>
        <authorList>
            <person name="Hou Q."/>
            <person name="Wang C."/>
            <person name="Hou X."/>
            <person name="Xia Z."/>
            <person name="Ye J."/>
            <person name="Liu K."/>
            <person name="Liu H."/>
            <person name="Wang J."/>
            <person name="Guo H."/>
            <person name="Yu X."/>
            <person name="Yang Y."/>
            <person name="Du B."/>
            <person name="Ding Y."/>
        </authorList>
    </citation>
    <scope>NUCLEOTIDE SEQUENCE [LARGE SCALE GENOMIC DNA]</scope>
    <source>
        <strain evidence="1 2">DZQ7</strain>
    </source>
</reference>
<sequence length="64" mass="7331">MSNIASKNRMLSHENAKENAVEAVLLEFFPMGNHTGLQRATEQAVELILSRCTLEFMITTFYWP</sequence>
<organism evidence="1 2">
    <name type="scientific">Brevibacillus brevis</name>
    <name type="common">Bacillus brevis</name>
    <dbReference type="NCBI Taxonomy" id="1393"/>
    <lineage>
        <taxon>Bacteria</taxon>
        <taxon>Bacillati</taxon>
        <taxon>Bacillota</taxon>
        <taxon>Bacilli</taxon>
        <taxon>Bacillales</taxon>
        <taxon>Paenibacillaceae</taxon>
        <taxon>Brevibacillus</taxon>
    </lineage>
</organism>
<name>A0A2Z4MSD5_BREBE</name>
<evidence type="ECO:0000313" key="1">
    <source>
        <dbReference type="EMBL" id="AWX59059.1"/>
    </source>
</evidence>
<accession>A0A2Z4MSD5</accession>
<evidence type="ECO:0000313" key="2">
    <source>
        <dbReference type="Proteomes" id="UP000036061"/>
    </source>
</evidence>
<dbReference type="AlphaFoldDB" id="A0A2Z4MSD5"/>